<proteinExistence type="predicted"/>
<evidence type="ECO:0000256" key="8">
    <source>
        <dbReference type="ARBA" id="ARBA00023264"/>
    </source>
</evidence>
<evidence type="ECO:0000313" key="9">
    <source>
        <dbReference type="EMBL" id="CAF2264799.1"/>
    </source>
</evidence>
<keyword evidence="6" id="KW-0808">Transferase</keyword>
<dbReference type="GO" id="GO:0008654">
    <property type="term" value="P:phospholipid biosynthetic process"/>
    <property type="evidence" value="ECO:0007669"/>
    <property type="project" value="UniProtKB-KW"/>
</dbReference>
<keyword evidence="7" id="KW-0594">Phospholipid biosynthesis</keyword>
<gene>
    <name evidence="9" type="ORF">DARMORV10_A04P01540.1</name>
</gene>
<evidence type="ECO:0000256" key="1">
    <source>
        <dbReference type="ARBA" id="ARBA00001698"/>
    </source>
</evidence>
<comment type="pathway">
    <text evidence="3">Lipid metabolism.</text>
</comment>
<organism evidence="9">
    <name type="scientific">Brassica napus</name>
    <name type="common">Rape</name>
    <dbReference type="NCBI Taxonomy" id="3708"/>
    <lineage>
        <taxon>Eukaryota</taxon>
        <taxon>Viridiplantae</taxon>
        <taxon>Streptophyta</taxon>
        <taxon>Embryophyta</taxon>
        <taxon>Tracheophyta</taxon>
        <taxon>Spermatophyta</taxon>
        <taxon>Magnoliopsida</taxon>
        <taxon>eudicotyledons</taxon>
        <taxon>Gunneridae</taxon>
        <taxon>Pentapetalae</taxon>
        <taxon>rosids</taxon>
        <taxon>malvids</taxon>
        <taxon>Brassicales</taxon>
        <taxon>Brassicaceae</taxon>
        <taxon>Brassiceae</taxon>
        <taxon>Brassica</taxon>
    </lineage>
</organism>
<dbReference type="SMR" id="A0A817AK43"/>
<dbReference type="Proteomes" id="UP001295469">
    <property type="component" value="Chromosome A04"/>
</dbReference>
<dbReference type="GO" id="GO:0004605">
    <property type="term" value="F:phosphatidate cytidylyltransferase activity"/>
    <property type="evidence" value="ECO:0007669"/>
    <property type="project" value="UniProtKB-EC"/>
</dbReference>
<keyword evidence="5" id="KW-0444">Lipid biosynthesis</keyword>
<dbReference type="EMBL" id="HG994358">
    <property type="protein sequence ID" value="CAF2264799.1"/>
    <property type="molecule type" value="Genomic_DNA"/>
</dbReference>
<sequence length="50" mass="5274">MIKCDAGVKDSGSLIPGQGGILDRVDSYVLTGALAHSFVRLHGVRVYAVM</sequence>
<dbReference type="PANTHER" id="PTHR47101">
    <property type="entry name" value="PHOSPHATIDATE CYTIDYLYLTRANSFERASE 5, CHLOROPLASTIC"/>
    <property type="match status" value="1"/>
</dbReference>
<evidence type="ECO:0000256" key="5">
    <source>
        <dbReference type="ARBA" id="ARBA00022516"/>
    </source>
</evidence>
<comment type="catalytic activity">
    <reaction evidence="1">
        <text>a 1,2-diacyl-sn-glycero-3-phosphate + CTP + H(+) = a CDP-1,2-diacyl-sn-glycerol + diphosphate</text>
        <dbReference type="Rhea" id="RHEA:16229"/>
        <dbReference type="ChEBI" id="CHEBI:15378"/>
        <dbReference type="ChEBI" id="CHEBI:33019"/>
        <dbReference type="ChEBI" id="CHEBI:37563"/>
        <dbReference type="ChEBI" id="CHEBI:58332"/>
        <dbReference type="ChEBI" id="CHEBI:58608"/>
        <dbReference type="EC" id="2.7.7.41"/>
    </reaction>
</comment>
<keyword evidence="7" id="KW-0443">Lipid metabolism</keyword>
<dbReference type="Gramene" id="CDX89064">
    <property type="protein sequence ID" value="CDX89064"/>
    <property type="gene ID" value="GSBRNA2T00149189001"/>
</dbReference>
<evidence type="ECO:0000256" key="2">
    <source>
        <dbReference type="ARBA" id="ARBA00005119"/>
    </source>
</evidence>
<name>A0A817AK43_BRANA</name>
<evidence type="ECO:0000256" key="3">
    <source>
        <dbReference type="ARBA" id="ARBA00005189"/>
    </source>
</evidence>
<dbReference type="AlphaFoldDB" id="A0A817AK43"/>
<dbReference type="Pfam" id="PF01148">
    <property type="entry name" value="CTP_transf_1"/>
    <property type="match status" value="1"/>
</dbReference>
<evidence type="ECO:0000256" key="7">
    <source>
        <dbReference type="ARBA" id="ARBA00023209"/>
    </source>
</evidence>
<comment type="pathway">
    <text evidence="2">Phospholipid metabolism; CDP-diacylglycerol biosynthesis; CDP-diacylglycerol from sn-glycerol 3-phosphate: step 3/3.</text>
</comment>
<evidence type="ECO:0000256" key="4">
    <source>
        <dbReference type="ARBA" id="ARBA00012487"/>
    </source>
</evidence>
<dbReference type="EC" id="2.7.7.41" evidence="4"/>
<accession>A0A817AK43</accession>
<reference evidence="9" key="1">
    <citation type="submission" date="2021-01" db="EMBL/GenBank/DDBJ databases">
        <authorList>
            <consortium name="Genoscope - CEA"/>
            <person name="William W."/>
        </authorList>
    </citation>
    <scope>NUCLEOTIDE SEQUENCE</scope>
</reference>
<keyword evidence="6" id="KW-0548">Nucleotidyltransferase</keyword>
<evidence type="ECO:0000256" key="6">
    <source>
        <dbReference type="ARBA" id="ARBA00022695"/>
    </source>
</evidence>
<keyword evidence="8" id="KW-1208">Phospholipid metabolism</keyword>
<dbReference type="PANTHER" id="PTHR47101:SF5">
    <property type="entry name" value="PHOSPHATIDATE CYTIDYLYLTRANSFERASE 5, CHLOROPLASTIC"/>
    <property type="match status" value="1"/>
</dbReference>
<protein>
    <recommendedName>
        <fullName evidence="4">phosphatidate cytidylyltransferase</fullName>
        <ecNumber evidence="4">2.7.7.41</ecNumber>
    </recommendedName>
</protein>